<accession>A0A1N7SMN9</accession>
<evidence type="ECO:0000313" key="3">
    <source>
        <dbReference type="Proteomes" id="UP000187012"/>
    </source>
</evidence>
<reference evidence="2 3" key="1">
    <citation type="submission" date="2016-12" db="EMBL/GenBank/DDBJ databases">
        <authorList>
            <person name="Song W.-J."/>
            <person name="Kurnit D.M."/>
        </authorList>
    </citation>
    <scope>NUCLEOTIDE SEQUENCE [LARGE SCALE GENOMIC DNA]</scope>
    <source>
        <strain evidence="2 3">STM7296</strain>
    </source>
</reference>
<protein>
    <submittedName>
        <fullName evidence="2">Uncharacterized protein</fullName>
    </submittedName>
</protein>
<dbReference type="EMBL" id="CYGX02000107">
    <property type="protein sequence ID" value="SIT48669.1"/>
    <property type="molecule type" value="Genomic_DNA"/>
</dbReference>
<keyword evidence="3" id="KW-1185">Reference proteome</keyword>
<feature type="region of interest" description="Disordered" evidence="1">
    <location>
        <begin position="1"/>
        <end position="28"/>
    </location>
</feature>
<dbReference type="AlphaFoldDB" id="A0A1N7SMN9"/>
<sequence length="108" mass="11629">MKSPPQHSKRAGQRQRAKDSNVSAAEAKHEVSIADALMPAQHDWRKTLFQQACQLSFGWHCCTEARGAYLRGAPAGRAGNECCVSRDGLLRSIAAIGAPAARRMRAGA</sequence>
<evidence type="ECO:0000313" key="2">
    <source>
        <dbReference type="EMBL" id="SIT48669.1"/>
    </source>
</evidence>
<dbReference type="Proteomes" id="UP000187012">
    <property type="component" value="Unassembled WGS sequence"/>
</dbReference>
<evidence type="ECO:0000256" key="1">
    <source>
        <dbReference type="SAM" id="MobiDB-lite"/>
    </source>
</evidence>
<gene>
    <name evidence="2" type="ORF">BN2475_1070027</name>
</gene>
<organism evidence="2 3">
    <name type="scientific">Paraburkholderia ribeironis</name>
    <dbReference type="NCBI Taxonomy" id="1247936"/>
    <lineage>
        <taxon>Bacteria</taxon>
        <taxon>Pseudomonadati</taxon>
        <taxon>Pseudomonadota</taxon>
        <taxon>Betaproteobacteria</taxon>
        <taxon>Burkholderiales</taxon>
        <taxon>Burkholderiaceae</taxon>
        <taxon>Paraburkholderia</taxon>
    </lineage>
</organism>
<proteinExistence type="predicted"/>
<name>A0A1N7SMN9_9BURK</name>